<sequence>MLNLWQPKAKRLTDAAEQEQEKQWWEQRWGELTGQWFGAKQPLEQLGKVDKMWGAMVTEPMRDKPTNPWQAFTRASLGPIGGLVRNYPGTKGYKEYEDWAASEESKLRVPSGYLSAASGAEMTNPMYFATGAGIAGKVAPQVGKFTGQITPKLAKGLLARQAVKEAPVAEKALVQAVGKGVTPRITQGVAKPAVKEGFAANIRLSKYPEEVQGAIKQWAKVNPEVVQAARRGVRSAEQVASDAKALVEDMGGSFEKLQKGWKPGQAWNAEEVTAIRGYLNETTAKVLETQKLIQGGADTSENQLKLLLQIKEQASVQEMVHGVTAEAGRALAQFRKMANNALESGDINKMTELLKRVKGITGKKGNVEDIVKKLGQLDLNNPVQVNTFLRSLNKPRAMDYLTEIFYNSILSGPKTHIVNAGSNTLTGLLSPIERTVAGLVDIPLSKLQGRAQQRFVGEAAQDIFGLVRGIPEGLRSALYTIKNGISLEQATKWEFRQRAFKGKLGTVVNIPSRVLEGADALGHSINSVAALRAEAYRIGRMEGLKGQKLATRLNEIFNNPTTELLERASKIAEYRLFRQDPGKFTQTMIKTRDAEVFGIAPLKFVIPFLRTPTNLVKFGLERSPLGVLNPKMWMHIAKKDPMAAEEIARTFMGSVTASAITLYAADGKITGAAPRNYAQREKFYAEGKQPYAIKIGNSWVSYQRMEPFNQTLSQVAAVVEAINSDEPFSDEVTQIVESIAKNFASQTYMSSVNDFINAMEDPERYGQQVINKLIASMVVPASAASRTVAQMIDREVKTPTNPWESIQANIPGLSKNVPQMTTSGGQGIVRESPPYLPISITQAKAGGGGGANSVSDYLKGASSSGKKKSVSDYLK</sequence>
<feature type="region of interest" description="Disordered" evidence="1">
    <location>
        <begin position="840"/>
        <end position="875"/>
    </location>
</feature>
<evidence type="ECO:0000256" key="1">
    <source>
        <dbReference type="SAM" id="MobiDB-lite"/>
    </source>
</evidence>
<name>A0A6M3KUF2_9ZZZZ</name>
<dbReference type="EMBL" id="MT142560">
    <property type="protein sequence ID" value="QJA85201.1"/>
    <property type="molecule type" value="Genomic_DNA"/>
</dbReference>
<organism evidence="2">
    <name type="scientific">viral metagenome</name>
    <dbReference type="NCBI Taxonomy" id="1070528"/>
    <lineage>
        <taxon>unclassified sequences</taxon>
        <taxon>metagenomes</taxon>
        <taxon>organismal metagenomes</taxon>
    </lineage>
</organism>
<protein>
    <submittedName>
        <fullName evidence="2">Putative structural protein</fullName>
    </submittedName>
</protein>
<evidence type="ECO:0000313" key="2">
    <source>
        <dbReference type="EMBL" id="QJA85201.1"/>
    </source>
</evidence>
<gene>
    <name evidence="2" type="ORF">MM415B02257_0012</name>
</gene>
<proteinExistence type="predicted"/>
<accession>A0A6M3KUF2</accession>
<reference evidence="2" key="1">
    <citation type="submission" date="2020-03" db="EMBL/GenBank/DDBJ databases">
        <title>The deep terrestrial virosphere.</title>
        <authorList>
            <person name="Holmfeldt K."/>
            <person name="Nilsson E."/>
            <person name="Simone D."/>
            <person name="Lopez-Fernandez M."/>
            <person name="Wu X."/>
            <person name="de Brujin I."/>
            <person name="Lundin D."/>
            <person name="Andersson A."/>
            <person name="Bertilsson S."/>
            <person name="Dopson M."/>
        </authorList>
    </citation>
    <scope>NUCLEOTIDE SEQUENCE</scope>
    <source>
        <strain evidence="2">MM415B02257</strain>
    </source>
</reference>
<dbReference type="AlphaFoldDB" id="A0A6M3KUF2"/>